<reference evidence="1" key="1">
    <citation type="submission" date="2014-11" db="EMBL/GenBank/DDBJ databases">
        <authorList>
            <person name="Amaro Gonzalez C."/>
        </authorList>
    </citation>
    <scope>NUCLEOTIDE SEQUENCE</scope>
</reference>
<evidence type="ECO:0000313" key="1">
    <source>
        <dbReference type="EMBL" id="JAH95943.1"/>
    </source>
</evidence>
<sequence length="81" mass="9311">MTMTFENCSPVGSVSLQIFSRSRNTWAVFYNGVVPKSHRVTPQSRYADALLKATPVTLLKNNVRNYRHRNHGNEQFSQKAR</sequence>
<dbReference type="AlphaFoldDB" id="A0A0E9X2N6"/>
<accession>A0A0E9X2N6</accession>
<name>A0A0E9X2N6_ANGAN</name>
<reference evidence="1" key="2">
    <citation type="journal article" date="2015" name="Fish Shellfish Immunol.">
        <title>Early steps in the European eel (Anguilla anguilla)-Vibrio vulnificus interaction in the gills: Role of the RtxA13 toxin.</title>
        <authorList>
            <person name="Callol A."/>
            <person name="Pajuelo D."/>
            <person name="Ebbesson L."/>
            <person name="Teles M."/>
            <person name="MacKenzie S."/>
            <person name="Amaro C."/>
        </authorList>
    </citation>
    <scope>NUCLEOTIDE SEQUENCE</scope>
</reference>
<dbReference type="EMBL" id="GBXM01012634">
    <property type="protein sequence ID" value="JAH95943.1"/>
    <property type="molecule type" value="Transcribed_RNA"/>
</dbReference>
<organism evidence="1">
    <name type="scientific">Anguilla anguilla</name>
    <name type="common">European freshwater eel</name>
    <name type="synonym">Muraena anguilla</name>
    <dbReference type="NCBI Taxonomy" id="7936"/>
    <lineage>
        <taxon>Eukaryota</taxon>
        <taxon>Metazoa</taxon>
        <taxon>Chordata</taxon>
        <taxon>Craniata</taxon>
        <taxon>Vertebrata</taxon>
        <taxon>Euteleostomi</taxon>
        <taxon>Actinopterygii</taxon>
        <taxon>Neopterygii</taxon>
        <taxon>Teleostei</taxon>
        <taxon>Anguilliformes</taxon>
        <taxon>Anguillidae</taxon>
        <taxon>Anguilla</taxon>
    </lineage>
</organism>
<proteinExistence type="predicted"/>
<protein>
    <submittedName>
        <fullName evidence="1">Uncharacterized protein</fullName>
    </submittedName>
</protein>